<dbReference type="RefSeq" id="WP_169624694.1">
    <property type="nucleotide sequence ID" value="NZ_JABBNT010000002.1"/>
</dbReference>
<evidence type="ECO:0000256" key="1">
    <source>
        <dbReference type="ARBA" id="ARBA00004141"/>
    </source>
</evidence>
<evidence type="ECO:0000313" key="7">
    <source>
        <dbReference type="Proteomes" id="UP000539372"/>
    </source>
</evidence>
<feature type="transmembrane region" description="Helical" evidence="5">
    <location>
        <begin position="118"/>
        <end position="138"/>
    </location>
</feature>
<dbReference type="GO" id="GO:1905039">
    <property type="term" value="P:carboxylic acid transmembrane transport"/>
    <property type="evidence" value="ECO:0007669"/>
    <property type="project" value="UniProtKB-ARBA"/>
</dbReference>
<comment type="caution">
    <text evidence="6">The sequence shown here is derived from an EMBL/GenBank/DDBJ whole genome shotgun (WGS) entry which is preliminary data.</text>
</comment>
<dbReference type="AlphaFoldDB" id="A0A7Y0HE73"/>
<dbReference type="GO" id="GO:0005886">
    <property type="term" value="C:plasma membrane"/>
    <property type="evidence" value="ECO:0007669"/>
    <property type="project" value="TreeGrafter"/>
</dbReference>
<feature type="transmembrane region" description="Helical" evidence="5">
    <location>
        <begin position="144"/>
        <end position="161"/>
    </location>
</feature>
<evidence type="ECO:0000256" key="5">
    <source>
        <dbReference type="SAM" id="Phobius"/>
    </source>
</evidence>
<keyword evidence="4 5" id="KW-0472">Membrane</keyword>
<feature type="transmembrane region" description="Helical" evidence="5">
    <location>
        <begin position="314"/>
        <end position="340"/>
    </location>
</feature>
<proteinExistence type="predicted"/>
<feature type="transmembrane region" description="Helical" evidence="5">
    <location>
        <begin position="215"/>
        <end position="237"/>
    </location>
</feature>
<feature type="transmembrane region" description="Helical" evidence="5">
    <location>
        <begin position="433"/>
        <end position="453"/>
    </location>
</feature>
<evidence type="ECO:0000256" key="4">
    <source>
        <dbReference type="ARBA" id="ARBA00023136"/>
    </source>
</evidence>
<keyword evidence="7" id="KW-1185">Reference proteome</keyword>
<keyword evidence="2 5" id="KW-0812">Transmembrane</keyword>
<evidence type="ECO:0000256" key="3">
    <source>
        <dbReference type="ARBA" id="ARBA00022989"/>
    </source>
</evidence>
<comment type="subcellular location">
    <subcellularLocation>
        <location evidence="1">Membrane</location>
        <topology evidence="1">Multi-pass membrane protein</topology>
    </subcellularLocation>
</comment>
<feature type="transmembrane region" description="Helical" evidence="5">
    <location>
        <begin position="35"/>
        <end position="53"/>
    </location>
</feature>
<dbReference type="Proteomes" id="UP000539372">
    <property type="component" value="Unassembled WGS sequence"/>
</dbReference>
<dbReference type="Pfam" id="PF00939">
    <property type="entry name" value="Na_sulph_symp"/>
    <property type="match status" value="1"/>
</dbReference>
<protein>
    <submittedName>
        <fullName evidence="6">SLC13 family permease</fullName>
    </submittedName>
</protein>
<name>A0A7Y0HE73_9PROT</name>
<feature type="transmembrane region" description="Helical" evidence="5">
    <location>
        <begin position="282"/>
        <end position="302"/>
    </location>
</feature>
<feature type="transmembrane region" description="Helical" evidence="5">
    <location>
        <begin position="85"/>
        <end position="106"/>
    </location>
</feature>
<dbReference type="PANTHER" id="PTHR10283:SF82">
    <property type="entry name" value="SOLUTE CARRIER FAMILY 13 MEMBER 2"/>
    <property type="match status" value="1"/>
</dbReference>
<evidence type="ECO:0000313" key="6">
    <source>
        <dbReference type="EMBL" id="NMM44405.1"/>
    </source>
</evidence>
<feature type="transmembrane region" description="Helical" evidence="5">
    <location>
        <begin position="393"/>
        <end position="413"/>
    </location>
</feature>
<reference evidence="6 7" key="1">
    <citation type="submission" date="2020-04" db="EMBL/GenBank/DDBJ databases">
        <title>Rhodospirillaceae bacterium KN72 isolated from deep sea.</title>
        <authorList>
            <person name="Zhang D.-C."/>
        </authorList>
    </citation>
    <scope>NUCLEOTIDE SEQUENCE [LARGE SCALE GENOMIC DNA]</scope>
    <source>
        <strain evidence="6 7">KN72</strain>
    </source>
</reference>
<dbReference type="GO" id="GO:0008514">
    <property type="term" value="F:organic anion transmembrane transporter activity"/>
    <property type="evidence" value="ECO:0007669"/>
    <property type="project" value="UniProtKB-ARBA"/>
</dbReference>
<gene>
    <name evidence="6" type="ORF">HH303_07935</name>
</gene>
<sequence>MPIFKSPAGWIAAAGILLGLWIALGDPLVLGDALARSSGLVLAAIALYATGAVKEYVTALAFFTIAMVFSIAPAGVVFAGFESNAFWLVLSGLVIGLAINATGLGARFARGLARIFPANYAGLVVGTVTATTLIAFVMPSSMGRVVLLMPIVLAIADRFGLKEGSIGRSGLALTVGFASFSPATGILPATVPNMVLTGAMEKIHGYAPLYGEWLILHFPFLGLTKALLICAASWALFRDEVIPVTAEDEAKPMSAAEKRLAVILVAALIGWSTDFLHGVSPAWIGMAAAILSVLPGIGVLPQQDVFKKIDVAPVLYLGGVLGLGALIAYSGIGVGLGHFLADLLPLTPGASVTNLLSMTFGSSVIALAATIPGLPAVMVPLSGPLADVSGLPLDTVLASIVLSYSTAILPYQAPPIIIALGLSGARLADATKLVISVAVATVVLIFPLELLWWKFLGLY</sequence>
<feature type="transmembrane region" description="Helical" evidence="5">
    <location>
        <begin position="360"/>
        <end position="381"/>
    </location>
</feature>
<keyword evidence="3 5" id="KW-1133">Transmembrane helix</keyword>
<organism evidence="6 7">
    <name type="scientific">Pacificispira spongiicola</name>
    <dbReference type="NCBI Taxonomy" id="2729598"/>
    <lineage>
        <taxon>Bacteria</taxon>
        <taxon>Pseudomonadati</taxon>
        <taxon>Pseudomonadota</taxon>
        <taxon>Alphaproteobacteria</taxon>
        <taxon>Rhodospirillales</taxon>
        <taxon>Rhodospirillaceae</taxon>
        <taxon>Pacificispira</taxon>
    </lineage>
</organism>
<dbReference type="PANTHER" id="PTHR10283">
    <property type="entry name" value="SOLUTE CARRIER FAMILY 13 MEMBER"/>
    <property type="match status" value="1"/>
</dbReference>
<evidence type="ECO:0000256" key="2">
    <source>
        <dbReference type="ARBA" id="ARBA00022692"/>
    </source>
</evidence>
<feature type="transmembrane region" description="Helical" evidence="5">
    <location>
        <begin position="173"/>
        <end position="195"/>
    </location>
</feature>
<dbReference type="InterPro" id="IPR001898">
    <property type="entry name" value="SLC13A/DASS"/>
</dbReference>
<accession>A0A7Y0HE73</accession>
<feature type="transmembrane region" description="Helical" evidence="5">
    <location>
        <begin position="60"/>
        <end position="79"/>
    </location>
</feature>
<feature type="transmembrane region" description="Helical" evidence="5">
    <location>
        <begin position="258"/>
        <end position="276"/>
    </location>
</feature>
<dbReference type="EMBL" id="JABBNT010000002">
    <property type="protein sequence ID" value="NMM44405.1"/>
    <property type="molecule type" value="Genomic_DNA"/>
</dbReference>